<evidence type="ECO:0000256" key="4">
    <source>
        <dbReference type="ARBA" id="ARBA00022556"/>
    </source>
</evidence>
<name>A0AAD3Y2H3_NEPGR</name>
<comment type="pathway">
    <text evidence="1">Glycolipid biosynthesis; lipid IV(A) biosynthesis; lipid IV(A) from (3R)-3-hydroxytetradecanoyl-[acyl-carrier-protein] and UDP-N-acetyl-alpha-D-glucosamine: step 6/6.</text>
</comment>
<dbReference type="GO" id="GO:0009029">
    <property type="term" value="F:lipid-A 4'-kinase activity"/>
    <property type="evidence" value="ECO:0007669"/>
    <property type="project" value="UniProtKB-EC"/>
</dbReference>
<dbReference type="EMBL" id="BSYO01000028">
    <property type="protein sequence ID" value="GMH24989.1"/>
    <property type="molecule type" value="Genomic_DNA"/>
</dbReference>
<feature type="transmembrane region" description="Helical" evidence="10">
    <location>
        <begin position="40"/>
        <end position="61"/>
    </location>
</feature>
<evidence type="ECO:0000256" key="10">
    <source>
        <dbReference type="SAM" id="Phobius"/>
    </source>
</evidence>
<evidence type="ECO:0000256" key="2">
    <source>
        <dbReference type="ARBA" id="ARBA00012071"/>
    </source>
</evidence>
<proteinExistence type="predicted"/>
<comment type="caution">
    <text evidence="11">The sequence shown here is derived from an EMBL/GenBank/DDBJ whole genome shotgun (WGS) entry which is preliminary data.</text>
</comment>
<evidence type="ECO:0000256" key="1">
    <source>
        <dbReference type="ARBA" id="ARBA00004870"/>
    </source>
</evidence>
<keyword evidence="6" id="KW-0547">Nucleotide-binding</keyword>
<keyword evidence="3" id="KW-0444">Lipid biosynthesis</keyword>
<keyword evidence="10" id="KW-0472">Membrane</keyword>
<dbReference type="AlphaFoldDB" id="A0AAD3Y2H3"/>
<dbReference type="PANTHER" id="PTHR42724">
    <property type="entry name" value="TETRAACYLDISACCHARIDE 4'-KINASE"/>
    <property type="match status" value="1"/>
</dbReference>
<evidence type="ECO:0000256" key="5">
    <source>
        <dbReference type="ARBA" id="ARBA00022679"/>
    </source>
</evidence>
<gene>
    <name evidence="11" type="ORF">Nepgr_026832</name>
</gene>
<evidence type="ECO:0000313" key="12">
    <source>
        <dbReference type="Proteomes" id="UP001279734"/>
    </source>
</evidence>
<evidence type="ECO:0000256" key="8">
    <source>
        <dbReference type="ARBA" id="ARBA00022840"/>
    </source>
</evidence>
<reference evidence="11" key="1">
    <citation type="submission" date="2023-05" db="EMBL/GenBank/DDBJ databases">
        <title>Nepenthes gracilis genome sequencing.</title>
        <authorList>
            <person name="Fukushima K."/>
        </authorList>
    </citation>
    <scope>NUCLEOTIDE SEQUENCE</scope>
    <source>
        <strain evidence="11">SING2019-196</strain>
    </source>
</reference>
<sequence length="206" mass="22790">MPLPVVIPKLLVRMEKLRRLVNEIAYTHDFSELSPAKRSIIPLLSCVSSIYGLSLSIRHYLWMFGLFRKQRLPVPVISVGNLTWGGNGKTPMVECLSLWFAHSGIPPLILSRGYSGGDEVKMLHRHLLGTSAKIGIGASRAKTALSLLGRYGHVDPRTDDSLGNHFYSGKIGVVILDDGLQMLSLKTVALVINKFYTWKAALKLNP</sequence>
<organism evidence="11 12">
    <name type="scientific">Nepenthes gracilis</name>
    <name type="common">Slender pitcher plant</name>
    <dbReference type="NCBI Taxonomy" id="150966"/>
    <lineage>
        <taxon>Eukaryota</taxon>
        <taxon>Viridiplantae</taxon>
        <taxon>Streptophyta</taxon>
        <taxon>Embryophyta</taxon>
        <taxon>Tracheophyta</taxon>
        <taxon>Spermatophyta</taxon>
        <taxon>Magnoliopsida</taxon>
        <taxon>eudicotyledons</taxon>
        <taxon>Gunneridae</taxon>
        <taxon>Pentapetalae</taxon>
        <taxon>Caryophyllales</taxon>
        <taxon>Nepenthaceae</taxon>
        <taxon>Nepenthes</taxon>
    </lineage>
</organism>
<keyword evidence="10" id="KW-1133">Transmembrane helix</keyword>
<dbReference type="PANTHER" id="PTHR42724:SF1">
    <property type="entry name" value="TETRAACYLDISACCHARIDE 4'-KINASE, MITOCHONDRIAL-RELATED"/>
    <property type="match status" value="1"/>
</dbReference>
<keyword evidence="12" id="KW-1185">Reference proteome</keyword>
<dbReference type="GO" id="GO:0016020">
    <property type="term" value="C:membrane"/>
    <property type="evidence" value="ECO:0007669"/>
    <property type="project" value="GOC"/>
</dbReference>
<dbReference type="Pfam" id="PF02606">
    <property type="entry name" value="LpxK"/>
    <property type="match status" value="1"/>
</dbReference>
<dbReference type="GO" id="GO:0005524">
    <property type="term" value="F:ATP binding"/>
    <property type="evidence" value="ECO:0007669"/>
    <property type="project" value="UniProtKB-KW"/>
</dbReference>
<evidence type="ECO:0000256" key="3">
    <source>
        <dbReference type="ARBA" id="ARBA00022516"/>
    </source>
</evidence>
<protein>
    <recommendedName>
        <fullName evidence="2">tetraacyldisaccharide 4'-kinase</fullName>
        <ecNumber evidence="2">2.7.1.130</ecNumber>
    </recommendedName>
</protein>
<accession>A0AAD3Y2H3</accession>
<keyword evidence="9" id="KW-0443">Lipid metabolism</keyword>
<keyword evidence="7" id="KW-0418">Kinase</keyword>
<keyword evidence="10" id="KW-0812">Transmembrane</keyword>
<keyword evidence="4" id="KW-0441">Lipid A biosynthesis</keyword>
<dbReference type="Proteomes" id="UP001279734">
    <property type="component" value="Unassembled WGS sequence"/>
</dbReference>
<evidence type="ECO:0000313" key="11">
    <source>
        <dbReference type="EMBL" id="GMH24989.1"/>
    </source>
</evidence>
<dbReference type="InterPro" id="IPR003758">
    <property type="entry name" value="LpxK"/>
</dbReference>
<keyword evidence="5" id="KW-0808">Transferase</keyword>
<evidence type="ECO:0000256" key="7">
    <source>
        <dbReference type="ARBA" id="ARBA00022777"/>
    </source>
</evidence>
<dbReference type="GO" id="GO:0009245">
    <property type="term" value="P:lipid A biosynthetic process"/>
    <property type="evidence" value="ECO:0007669"/>
    <property type="project" value="UniProtKB-KW"/>
</dbReference>
<dbReference type="EC" id="2.7.1.130" evidence="2"/>
<evidence type="ECO:0000256" key="9">
    <source>
        <dbReference type="ARBA" id="ARBA00023098"/>
    </source>
</evidence>
<evidence type="ECO:0000256" key="6">
    <source>
        <dbReference type="ARBA" id="ARBA00022741"/>
    </source>
</evidence>
<keyword evidence="8" id="KW-0067">ATP-binding</keyword>